<dbReference type="SMART" id="SM00487">
    <property type="entry name" value="DEXDc"/>
    <property type="match status" value="1"/>
</dbReference>
<dbReference type="CDD" id="cd18012">
    <property type="entry name" value="DEXQc_arch_SWI2_SNF2"/>
    <property type="match status" value="1"/>
</dbReference>
<evidence type="ECO:0000313" key="6">
    <source>
        <dbReference type="Proteomes" id="UP000323522"/>
    </source>
</evidence>
<dbReference type="EMBL" id="CP035708">
    <property type="protein sequence ID" value="QEN00469.1"/>
    <property type="molecule type" value="Genomic_DNA"/>
</dbReference>
<dbReference type="EMBL" id="JBEPLS010000004">
    <property type="protein sequence ID" value="MET3603723.1"/>
    <property type="molecule type" value="Genomic_DNA"/>
</dbReference>
<keyword evidence="5" id="KW-0547">Nucleotide-binding</keyword>
<dbReference type="Pfam" id="PF00176">
    <property type="entry name" value="SNF2-rel_dom"/>
    <property type="match status" value="1"/>
</dbReference>
<dbReference type="CDD" id="cd18793">
    <property type="entry name" value="SF2_C_SNF"/>
    <property type="match status" value="1"/>
</dbReference>
<dbReference type="Pfam" id="PF00271">
    <property type="entry name" value="Helicase_C"/>
    <property type="match status" value="1"/>
</dbReference>
<sequence>MNAVHPTPVALPEDLTPLQRDVLQALAVLTGHRQRAVIHKFLQAASWLTDKGRPPTSDAVRRAVDELAEQGRLAGHPSRSGYWAVPPELHTAAWLGVLARDTPERLARALAEVDGLGEVPLPFGGRVRIVPFVNMDAACAAVRLTLFCGAPPAQLEPLRLRCGWGLEWQAVLERALFDRLDTTLLMRLHPLMRMEALQSCLELRLRRWSCPDGLPMRELVDTLLSDAGRDPALMALLSGHSLPMAIEEWRLLAELPDDPPLPLVEPVDPATDPMPALREAHAGLRRMAAGRWAEATGHYSNALEALRRVTGQRKALLPAWIALGHVLALMAQGTPAALAQAQKFCLTESGRRQAGTDSLWGLLALAIRMRQGEERRDPRALPIRSRPPHLHTDDLASWIGRAWLHDPASDPALAPAERTIALETITRLHQCGLTLLAGLMASALAVLEGRTPERPFITGERLHQPAWQRALDELARLGQDSAARPEEAGPATRLMWMLSVNPHGALEAIQPMEQRQGLRGWGKPRELPLSRLLRDDSLPPQDLRLVRCIRASVHERGGQRLDLAQAIVALVGHPLIEFDDAPGVSVNLVEAPAEIDVTDLGARLRVTLLPPPRWCDPLADRSEPQLPIINAADQREADQLLLTSVLRDGPDQARVVRFSAAQKRAAQLIGTGLEVPHEAMAQLDQVLRGLGAHFRIHSDSAGAGATGPDGTSPAQVQEVEAETRLRAELTPEGDGLALRLAVAPLGAEGPRLEPGQGRVRLIAASSGGTPRATRRDLPRERDHLERVLEACPMLEPLPDGTPARWSVAEPELALALLERLHTLQAVEALDWPRGRPIQVDSAGLQQLKVRVRSGQDWLALDGGVEIDEQLVFSLGRLLDWSRTRRSRFVPMGDGRYLALTEELRGRLEEMAGVAEIRQDAARLTPLAAPWLEQTLEGSRLETDARFRERVERLARLERQVPRLPGTLQAELRPYQQEGFEWAMRRAGAGLGAILADDMGLGKTLQALAVLLARGRGGAALVVAPTSLIGNWLAEAHRFAPALRLSDFGATPPAEREALRAAAGPNEVLLVSYTLLQLDAEGFAGRDWHTLVLDEAQAVKNAAARRSQAVHALRADFRLALSGTPIENRLAELWSIMQICNPGLLGTQAQFSERFAVPIERDRHRGRQRTLRRLVGPFILRRTKSQVLEDLPPRTELILPVEAEPAEQAHYEALRRQALKEAEEALQGDAGSGSAQLHLLAQLTRLRRAACDPRLVTPELSLAGAKVRAFGELARELAANGHRTLVFSQFVDFLQLLRATLDEAGLGHQYLDGATPAAERSRRVAAFQDGEGDFFLISLKAGGFGLNLTAADYVVIADPWWNPAAEDQASGRAHRIGQQRPVTVYRLVRQGTLEERIVALHHDKRELAAQVLDGGDGPAQTPLAPQELLALMRGDDPQ</sequence>
<dbReference type="InterPro" id="IPR014001">
    <property type="entry name" value="Helicase_ATP-bd"/>
</dbReference>
<dbReference type="GO" id="GO:0016787">
    <property type="term" value="F:hydrolase activity"/>
    <property type="evidence" value="ECO:0007669"/>
    <property type="project" value="UniProtKB-KW"/>
</dbReference>
<evidence type="ECO:0000259" key="3">
    <source>
        <dbReference type="PROSITE" id="PS51194"/>
    </source>
</evidence>
<reference evidence="5 6" key="1">
    <citation type="submission" date="2019-02" db="EMBL/GenBank/DDBJ databases">
        <title>Complete Genome Sequence and Methylome Analysis of Sphaerotilus natans subsp. sulfidivorans D-507.</title>
        <authorList>
            <person name="Fomenkov A."/>
            <person name="Gridneva E."/>
            <person name="Smolyakov D."/>
            <person name="Dubinina G."/>
            <person name="Vincze T."/>
            <person name="Grabovich M."/>
            <person name="Roberts R.J."/>
        </authorList>
    </citation>
    <scope>NUCLEOTIDE SEQUENCE [LARGE SCALE GENOMIC DNA]</scope>
    <source>
        <strain evidence="5 6">D-507</strain>
    </source>
</reference>
<name>A0A5C1Q0G3_9BURK</name>
<organism evidence="5 6">
    <name type="scientific">Sphaerotilus sulfidivorans</name>
    <dbReference type="NCBI Taxonomy" id="639200"/>
    <lineage>
        <taxon>Bacteria</taxon>
        <taxon>Pseudomonadati</taxon>
        <taxon>Pseudomonadota</taxon>
        <taxon>Betaproteobacteria</taxon>
        <taxon>Burkholderiales</taxon>
        <taxon>Sphaerotilaceae</taxon>
        <taxon>Sphaerotilus</taxon>
    </lineage>
</organism>
<dbReference type="PANTHER" id="PTHR10799">
    <property type="entry name" value="SNF2/RAD54 HELICASE FAMILY"/>
    <property type="match status" value="1"/>
</dbReference>
<dbReference type="SUPFAM" id="SSF52540">
    <property type="entry name" value="P-loop containing nucleoside triphosphate hydrolases"/>
    <property type="match status" value="2"/>
</dbReference>
<dbReference type="PROSITE" id="PS51192">
    <property type="entry name" value="HELICASE_ATP_BIND_1"/>
    <property type="match status" value="1"/>
</dbReference>
<dbReference type="Gene3D" id="3.40.50.10810">
    <property type="entry name" value="Tandem AAA-ATPase domain"/>
    <property type="match status" value="1"/>
</dbReference>
<dbReference type="Gene3D" id="3.40.50.300">
    <property type="entry name" value="P-loop containing nucleotide triphosphate hydrolases"/>
    <property type="match status" value="1"/>
</dbReference>
<dbReference type="InterPro" id="IPR038718">
    <property type="entry name" value="SNF2-like_sf"/>
</dbReference>
<dbReference type="RefSeq" id="WP_149503201.1">
    <property type="nucleotide sequence ID" value="NZ_CP035708.1"/>
</dbReference>
<keyword evidence="1" id="KW-0378">Hydrolase</keyword>
<keyword evidence="5" id="KW-0347">Helicase</keyword>
<dbReference type="PROSITE" id="PS51194">
    <property type="entry name" value="HELICASE_CTER"/>
    <property type="match status" value="1"/>
</dbReference>
<dbReference type="GO" id="GO:0004386">
    <property type="term" value="F:helicase activity"/>
    <property type="evidence" value="ECO:0007669"/>
    <property type="project" value="UniProtKB-KW"/>
</dbReference>
<dbReference type="KEGG" id="snn:EWH46_06545"/>
<evidence type="ECO:0000256" key="1">
    <source>
        <dbReference type="ARBA" id="ARBA00022801"/>
    </source>
</evidence>
<dbReference type="Proteomes" id="UP000323522">
    <property type="component" value="Chromosome"/>
</dbReference>
<feature type="domain" description="Helicase ATP-binding" evidence="2">
    <location>
        <begin position="983"/>
        <end position="1142"/>
    </location>
</feature>
<dbReference type="InterPro" id="IPR049730">
    <property type="entry name" value="SNF2/RAD54-like_C"/>
</dbReference>
<keyword evidence="7" id="KW-1185">Reference proteome</keyword>
<dbReference type="Proteomes" id="UP001549111">
    <property type="component" value="Unassembled WGS sequence"/>
</dbReference>
<reference evidence="4 7" key="2">
    <citation type="submission" date="2024-06" db="EMBL/GenBank/DDBJ databases">
        <title>Genomic Encyclopedia of Type Strains, Phase IV (KMG-IV): sequencing the most valuable type-strain genomes for metagenomic binning, comparative biology and taxonomic classification.</title>
        <authorList>
            <person name="Goeker M."/>
        </authorList>
    </citation>
    <scope>NUCLEOTIDE SEQUENCE [LARGE SCALE GENOMIC DNA]</scope>
    <source>
        <strain evidence="4 7">D-501</strain>
    </source>
</reference>
<dbReference type="InterPro" id="IPR027417">
    <property type="entry name" value="P-loop_NTPase"/>
</dbReference>
<evidence type="ECO:0000259" key="2">
    <source>
        <dbReference type="PROSITE" id="PS51192"/>
    </source>
</evidence>
<dbReference type="SMART" id="SM00490">
    <property type="entry name" value="HELICc"/>
    <property type="match status" value="1"/>
</dbReference>
<accession>A0A5C1Q0G3</accession>
<dbReference type="InterPro" id="IPR000330">
    <property type="entry name" value="SNF2_N"/>
</dbReference>
<dbReference type="InterPro" id="IPR001650">
    <property type="entry name" value="Helicase_C-like"/>
</dbReference>
<gene>
    <name evidence="4" type="ORF">ABIC99_001514</name>
    <name evidence="5" type="ORF">EWH46_06545</name>
</gene>
<dbReference type="OrthoDB" id="9814088at2"/>
<evidence type="ECO:0000313" key="4">
    <source>
        <dbReference type="EMBL" id="MET3603723.1"/>
    </source>
</evidence>
<evidence type="ECO:0000313" key="5">
    <source>
        <dbReference type="EMBL" id="QEN00469.1"/>
    </source>
</evidence>
<evidence type="ECO:0000313" key="7">
    <source>
        <dbReference type="Proteomes" id="UP001549111"/>
    </source>
</evidence>
<protein>
    <submittedName>
        <fullName evidence="5">DEAD/DEAH box helicase</fullName>
    </submittedName>
    <submittedName>
        <fullName evidence="4">Superfamily II DNA or RNA helicase</fullName>
    </submittedName>
</protein>
<feature type="domain" description="Helicase C-terminal" evidence="3">
    <location>
        <begin position="1265"/>
        <end position="1428"/>
    </location>
</feature>
<dbReference type="GO" id="GO:0005524">
    <property type="term" value="F:ATP binding"/>
    <property type="evidence" value="ECO:0007669"/>
    <property type="project" value="InterPro"/>
</dbReference>
<keyword evidence="5" id="KW-0067">ATP-binding</keyword>
<proteinExistence type="predicted"/>